<proteinExistence type="predicted"/>
<evidence type="ECO:0000313" key="1">
    <source>
        <dbReference type="EMBL" id="GCB21762.1"/>
    </source>
</evidence>
<comment type="caution">
    <text evidence="1">The sequence shown here is derived from an EMBL/GenBank/DDBJ whole genome shotgun (WGS) entry which is preliminary data.</text>
</comment>
<name>A0A401KR91_ASPAW</name>
<organism evidence="1 2">
    <name type="scientific">Aspergillus awamori</name>
    <name type="common">Black koji mold</name>
    <dbReference type="NCBI Taxonomy" id="105351"/>
    <lineage>
        <taxon>Eukaryota</taxon>
        <taxon>Fungi</taxon>
        <taxon>Dikarya</taxon>
        <taxon>Ascomycota</taxon>
        <taxon>Pezizomycotina</taxon>
        <taxon>Eurotiomycetes</taxon>
        <taxon>Eurotiomycetidae</taxon>
        <taxon>Eurotiales</taxon>
        <taxon>Aspergillaceae</taxon>
        <taxon>Aspergillus</taxon>
    </lineage>
</organism>
<dbReference type="AlphaFoldDB" id="A0A401KR91"/>
<evidence type="ECO:0008006" key="3">
    <source>
        <dbReference type="Google" id="ProtNLM"/>
    </source>
</evidence>
<reference evidence="1 2" key="1">
    <citation type="submission" date="2016-09" db="EMBL/GenBank/DDBJ databases">
        <title>Aspergillus awamori IFM 58123T.</title>
        <authorList>
            <person name="Kusuya Y."/>
            <person name="Shimizu M."/>
            <person name="Takahashi H."/>
            <person name="Yaguchi T."/>
        </authorList>
    </citation>
    <scope>NUCLEOTIDE SEQUENCE [LARGE SCALE GENOMIC DNA]</scope>
    <source>
        <strain evidence="1 2">IFM 58123</strain>
    </source>
</reference>
<sequence>MKLFSIPHDIWLSIKDFLVPADIENIMDTGRSLWLQIFKDFSWIDTAVQSGQGSPVLIGHNLSSFRPKKPSNRLYLSLVMNDSSGDLRETSQAFFSTLQNGWRYDEGKFEVYFPSGITLNIYDIIEGDETIELPLEKIFANTKKGPYTEYCYYNDHSIKELQSSDIIKWDPLYKTAPHAPLGWWNGPSSKGRDLIEDPRYFQPSYHLKLGTLCDLKSLINAKHHQHDIELGLLQDIYERHNIKETFLEPETTYDEVEKPVVSQIKVNQVIEVVVRWHAMKILYDLYRSSSIHSHFVRANTVIHPAMNDRLRDCATEEAMPEPKDFNCTLDYGHRYAEYSRFYHALTAHWVLIEKIWLAKMTHYKKSSTRNDRYNQLWQLWADNPDRSLREKLDLIEVVDFTWGYLGRNIFKGRFAQLSDWVPQADLAQFTENETPDSAWAFFIARVTQELRPPHIIELLLLLIWNSEMAWRIDRPTYLRQLGFLVEPQSVEEWNDTDWPDTQFSLNILDEDVINSLVDMVGSEDSYDLCEKQWYNYKDTQWQGNMQGRILGYEMTSQQLFELIMFSGDV</sequence>
<dbReference type="Proteomes" id="UP000286921">
    <property type="component" value="Unassembled WGS sequence"/>
</dbReference>
<evidence type="ECO:0000313" key="2">
    <source>
        <dbReference type="Proteomes" id="UP000286921"/>
    </source>
</evidence>
<keyword evidence="2" id="KW-1185">Reference proteome</keyword>
<accession>A0A401KR91</accession>
<protein>
    <recommendedName>
        <fullName evidence="3">F-box domain-containing protein</fullName>
    </recommendedName>
</protein>
<dbReference type="EMBL" id="BDHI01000008">
    <property type="protein sequence ID" value="GCB21762.1"/>
    <property type="molecule type" value="Genomic_DNA"/>
</dbReference>
<gene>
    <name evidence="1" type="ORF">AAWM_04647</name>
</gene>